<name>A0AAC8XP37_9ALTE</name>
<sequence length="98" mass="10622">MRLNKTNSIVLIASALTLMAACTESFEVNATADVDAINRAIDNFYHLNDKSECPSVQKLIDDGFLSTNEHDATVLKGQVSNYVIEETDDGECIALVVG</sequence>
<evidence type="ECO:0000256" key="1">
    <source>
        <dbReference type="SAM" id="SignalP"/>
    </source>
</evidence>
<evidence type="ECO:0000313" key="2">
    <source>
        <dbReference type="EMBL" id="AMJ80854.1"/>
    </source>
</evidence>
<accession>A0AAC8XP37</accession>
<feature type="chain" id="PRO_5041954014" description="Lipoprotein" evidence="1">
    <location>
        <begin position="21"/>
        <end position="98"/>
    </location>
</feature>
<protein>
    <recommendedName>
        <fullName evidence="4">Lipoprotein</fullName>
    </recommendedName>
</protein>
<dbReference type="Proteomes" id="UP000061468">
    <property type="component" value="Plasmid pAMEDUM8_300"/>
</dbReference>
<organism evidence="2 3">
    <name type="scientific">Alteromonas mediterranea</name>
    <dbReference type="NCBI Taxonomy" id="314275"/>
    <lineage>
        <taxon>Bacteria</taxon>
        <taxon>Pseudomonadati</taxon>
        <taxon>Pseudomonadota</taxon>
        <taxon>Gammaproteobacteria</taxon>
        <taxon>Alteromonadales</taxon>
        <taxon>Alteromonadaceae</taxon>
        <taxon>Alteromonas/Salinimonas group</taxon>
        <taxon>Alteromonas</taxon>
    </lineage>
</organism>
<dbReference type="EMBL" id="CP013929">
    <property type="protein sequence ID" value="AMJ80854.1"/>
    <property type="molecule type" value="Genomic_DNA"/>
</dbReference>
<keyword evidence="1" id="KW-0732">Signal</keyword>
<dbReference type="PROSITE" id="PS51257">
    <property type="entry name" value="PROKAR_LIPOPROTEIN"/>
    <property type="match status" value="1"/>
</dbReference>
<gene>
    <name evidence="2" type="ORF">AV942_20975</name>
</gene>
<feature type="signal peptide" evidence="1">
    <location>
        <begin position="1"/>
        <end position="20"/>
    </location>
</feature>
<dbReference type="AlphaFoldDB" id="A0AAC8XP37"/>
<proteinExistence type="predicted"/>
<dbReference type="RefSeq" id="WP_015068676.1">
    <property type="nucleotide sequence ID" value="NZ_CAKMLI010000003.1"/>
</dbReference>
<evidence type="ECO:0008006" key="4">
    <source>
        <dbReference type="Google" id="ProtNLM"/>
    </source>
</evidence>
<keyword evidence="2" id="KW-0614">Plasmid</keyword>
<geneLocation type="plasmid" evidence="2 3">
    <name>pAMEDUM8_300</name>
</geneLocation>
<reference evidence="2 3" key="1">
    <citation type="submission" date="2015-12" db="EMBL/GenBank/DDBJ databases">
        <title>Intraspecies pangenome expansion in the marine bacterium Alteromonas.</title>
        <authorList>
            <person name="Lopez-Perez M."/>
            <person name="Rodriguez-Valera F."/>
        </authorList>
    </citation>
    <scope>NUCLEOTIDE SEQUENCE [LARGE SCALE GENOMIC DNA]</scope>
    <source>
        <strain evidence="2 3">UM8</strain>
        <plasmid evidence="2 3">pAMEDUM8_300</plasmid>
    </source>
</reference>
<evidence type="ECO:0000313" key="3">
    <source>
        <dbReference type="Proteomes" id="UP000061468"/>
    </source>
</evidence>